<proteinExistence type="predicted"/>
<keyword evidence="3" id="KW-1185">Reference proteome</keyword>
<keyword evidence="1" id="KW-0472">Membrane</keyword>
<keyword evidence="1" id="KW-1133">Transmembrane helix</keyword>
<feature type="transmembrane region" description="Helical" evidence="1">
    <location>
        <begin position="33"/>
        <end position="55"/>
    </location>
</feature>
<organism evidence="2 3">
    <name type="scientific">Rugosimonospora acidiphila</name>
    <dbReference type="NCBI Taxonomy" id="556531"/>
    <lineage>
        <taxon>Bacteria</taxon>
        <taxon>Bacillati</taxon>
        <taxon>Actinomycetota</taxon>
        <taxon>Actinomycetes</taxon>
        <taxon>Micromonosporales</taxon>
        <taxon>Micromonosporaceae</taxon>
        <taxon>Rugosimonospora</taxon>
    </lineage>
</organism>
<keyword evidence="1" id="KW-0812">Transmembrane</keyword>
<evidence type="ECO:0000313" key="2">
    <source>
        <dbReference type="EMBL" id="GAA5197427.1"/>
    </source>
</evidence>
<accession>A0ABP9SJC5</accession>
<dbReference type="EMBL" id="BAABJQ010000029">
    <property type="protein sequence ID" value="GAA5197427.1"/>
    <property type="molecule type" value="Genomic_DNA"/>
</dbReference>
<comment type="caution">
    <text evidence="2">The sequence shown here is derived from an EMBL/GenBank/DDBJ whole genome shotgun (WGS) entry which is preliminary data.</text>
</comment>
<sequence>MFHRVAAFLSTTPSLLRERVQRLRENPDAGMTMAEYLLMLAIVVAIGLVLTAILVPKFTAKANGINLN</sequence>
<evidence type="ECO:0008006" key="4">
    <source>
        <dbReference type="Google" id="ProtNLM"/>
    </source>
</evidence>
<gene>
    <name evidence="2" type="ORF">GCM10023322_68670</name>
</gene>
<evidence type="ECO:0000313" key="3">
    <source>
        <dbReference type="Proteomes" id="UP001501570"/>
    </source>
</evidence>
<reference evidence="3" key="1">
    <citation type="journal article" date="2019" name="Int. J. Syst. Evol. Microbiol.">
        <title>The Global Catalogue of Microorganisms (GCM) 10K type strain sequencing project: providing services to taxonomists for standard genome sequencing and annotation.</title>
        <authorList>
            <consortium name="The Broad Institute Genomics Platform"/>
            <consortium name="The Broad Institute Genome Sequencing Center for Infectious Disease"/>
            <person name="Wu L."/>
            <person name="Ma J."/>
        </authorList>
    </citation>
    <scope>NUCLEOTIDE SEQUENCE [LARGE SCALE GENOMIC DNA]</scope>
    <source>
        <strain evidence="3">JCM 18304</strain>
    </source>
</reference>
<dbReference type="RefSeq" id="WP_345636803.1">
    <property type="nucleotide sequence ID" value="NZ_BAABJQ010000029.1"/>
</dbReference>
<protein>
    <recommendedName>
        <fullName evidence="4">Pilus assembly protein Flp/PilA</fullName>
    </recommendedName>
</protein>
<name>A0ABP9SJC5_9ACTN</name>
<dbReference type="Proteomes" id="UP001501570">
    <property type="component" value="Unassembled WGS sequence"/>
</dbReference>
<evidence type="ECO:0000256" key="1">
    <source>
        <dbReference type="SAM" id="Phobius"/>
    </source>
</evidence>